<dbReference type="CDD" id="cd07385">
    <property type="entry name" value="MPP_YkuE_C"/>
    <property type="match status" value="1"/>
</dbReference>
<sequence>MKARQMIASIVIMLTAVLILNGYIGAHILAYLREWWPGMNQLLFWIVFGLIALSYLIGFARYPWPLRAPARLLKVIGSYYLAVMEFLILLLPVVDIIYGIMRLAGAGTTNYVKVAGSIVLFLLLMLMIWGSRNAWNTVIRRHLIHVDKQAGGLKQLRIAAASDLHLGNIVGKRHLKKLVREMNAMQPDLILLPGDVLDDSIEPFLRNRLGDTIKQLKARHGVFAILGNHEYYGRSIEKYTQVMQEIGIKVLQDETVEVAGSYYVAGRKDRSAEAMDPQGRLRSAELLAGVDHARPVILLDHQPYEFDKAAEAGADLLLCGHTHRGQIAPNHLITRRLFELDWGYMRKNRLHVFVSSGYGTWGPPIRLGSRSEILDITVTFES</sequence>
<dbReference type="InterPro" id="IPR029052">
    <property type="entry name" value="Metallo-depent_PP-like"/>
</dbReference>
<dbReference type="InterPro" id="IPR004843">
    <property type="entry name" value="Calcineurin-like_PHP"/>
</dbReference>
<feature type="domain" description="Calcineurin-like phosphoesterase" evidence="2">
    <location>
        <begin position="156"/>
        <end position="324"/>
    </location>
</feature>
<evidence type="ECO:0000313" key="3">
    <source>
        <dbReference type="EMBL" id="MBJ6360326.1"/>
    </source>
</evidence>
<comment type="caution">
    <text evidence="3">The sequence shown here is derived from an EMBL/GenBank/DDBJ whole genome shotgun (WGS) entry which is preliminary data.</text>
</comment>
<dbReference type="Pfam" id="PF00149">
    <property type="entry name" value="Metallophos"/>
    <property type="match status" value="1"/>
</dbReference>
<dbReference type="SUPFAM" id="SSF56300">
    <property type="entry name" value="Metallo-dependent phosphatases"/>
    <property type="match status" value="1"/>
</dbReference>
<evidence type="ECO:0000259" key="2">
    <source>
        <dbReference type="Pfam" id="PF00149"/>
    </source>
</evidence>
<feature type="transmembrane region" description="Helical" evidence="1">
    <location>
        <begin position="76"/>
        <end position="100"/>
    </location>
</feature>
<dbReference type="PANTHER" id="PTHR31302:SF0">
    <property type="entry name" value="TRANSMEMBRANE PROTEIN WITH METALLOPHOSPHOESTERASE DOMAIN"/>
    <property type="match status" value="1"/>
</dbReference>
<keyword evidence="1" id="KW-0812">Transmembrane</keyword>
<proteinExistence type="predicted"/>
<dbReference type="InterPro" id="IPR051158">
    <property type="entry name" value="Metallophosphoesterase_sf"/>
</dbReference>
<protein>
    <submittedName>
        <fullName evidence="3">Metallophosphoesterase</fullName>
    </submittedName>
</protein>
<dbReference type="RefSeq" id="WP_199017852.1">
    <property type="nucleotide sequence ID" value="NZ_JAELUP010000006.1"/>
</dbReference>
<dbReference type="AlphaFoldDB" id="A0A934MMV3"/>
<feature type="transmembrane region" description="Helical" evidence="1">
    <location>
        <begin position="42"/>
        <end position="64"/>
    </location>
</feature>
<keyword evidence="1" id="KW-1133">Transmembrane helix</keyword>
<accession>A0A934MMV3</accession>
<gene>
    <name evidence="3" type="ORF">JFN88_03185</name>
</gene>
<dbReference type="Gene3D" id="3.60.21.10">
    <property type="match status" value="1"/>
</dbReference>
<dbReference type="EMBL" id="JAELUP010000006">
    <property type="protein sequence ID" value="MBJ6360326.1"/>
    <property type="molecule type" value="Genomic_DNA"/>
</dbReference>
<reference evidence="3" key="1">
    <citation type="submission" date="2020-12" db="EMBL/GenBank/DDBJ databases">
        <authorList>
            <person name="Huq M.A."/>
        </authorList>
    </citation>
    <scope>NUCLEOTIDE SEQUENCE</scope>
    <source>
        <strain evidence="3">MAHUQ-46</strain>
    </source>
</reference>
<keyword evidence="1" id="KW-0472">Membrane</keyword>
<dbReference type="Proteomes" id="UP000640274">
    <property type="component" value="Unassembled WGS sequence"/>
</dbReference>
<name>A0A934MMV3_9BACL</name>
<evidence type="ECO:0000313" key="4">
    <source>
        <dbReference type="Proteomes" id="UP000640274"/>
    </source>
</evidence>
<organism evidence="3 4">
    <name type="scientific">Paenibacillus roseus</name>
    <dbReference type="NCBI Taxonomy" id="2798579"/>
    <lineage>
        <taxon>Bacteria</taxon>
        <taxon>Bacillati</taxon>
        <taxon>Bacillota</taxon>
        <taxon>Bacilli</taxon>
        <taxon>Bacillales</taxon>
        <taxon>Paenibacillaceae</taxon>
        <taxon>Paenibacillus</taxon>
    </lineage>
</organism>
<dbReference type="PANTHER" id="PTHR31302">
    <property type="entry name" value="TRANSMEMBRANE PROTEIN WITH METALLOPHOSPHOESTERASE DOMAIN-RELATED"/>
    <property type="match status" value="1"/>
</dbReference>
<keyword evidence="4" id="KW-1185">Reference proteome</keyword>
<feature type="transmembrane region" description="Helical" evidence="1">
    <location>
        <begin position="7"/>
        <end position="30"/>
    </location>
</feature>
<dbReference type="GO" id="GO:0016787">
    <property type="term" value="F:hydrolase activity"/>
    <property type="evidence" value="ECO:0007669"/>
    <property type="project" value="InterPro"/>
</dbReference>
<evidence type="ECO:0000256" key="1">
    <source>
        <dbReference type="SAM" id="Phobius"/>
    </source>
</evidence>
<feature type="transmembrane region" description="Helical" evidence="1">
    <location>
        <begin position="112"/>
        <end position="131"/>
    </location>
</feature>